<dbReference type="AlphaFoldDB" id="A0A6G8IJ53"/>
<organism evidence="1 2">
    <name type="scientific">Hydrogenophaga crocea</name>
    <dbReference type="NCBI Taxonomy" id="2716225"/>
    <lineage>
        <taxon>Bacteria</taxon>
        <taxon>Pseudomonadati</taxon>
        <taxon>Pseudomonadota</taxon>
        <taxon>Betaproteobacteria</taxon>
        <taxon>Burkholderiales</taxon>
        <taxon>Comamonadaceae</taxon>
        <taxon>Hydrogenophaga</taxon>
    </lineage>
</organism>
<protein>
    <submittedName>
        <fullName evidence="1">Uncharacterized protein</fullName>
    </submittedName>
</protein>
<name>A0A6G8IJ53_9BURK</name>
<dbReference type="RefSeq" id="WP_166228086.1">
    <property type="nucleotide sequence ID" value="NZ_CP049989.1"/>
</dbReference>
<keyword evidence="2" id="KW-1185">Reference proteome</keyword>
<dbReference type="EMBL" id="CP049989">
    <property type="protein sequence ID" value="QIM53224.1"/>
    <property type="molecule type" value="Genomic_DNA"/>
</dbReference>
<sequence length="186" mass="20956">MYDERTLLKIGALEPLSATSEDECHEAVARFCSAIDSHSDLRSLVDMGSYDSFVSVFVYSPAEAVRRNSENGEVRVNYEGQLLFFHKLAPVVALGKGGWGESLRPDGTWSSRGYDQLDIENLVTLEQVLPDLRRSRIATALEKTTFALLSPAYLMQPAPSDFEPDERSIGEPPWDRLFHVYFQFCD</sequence>
<reference evidence="1 2" key="1">
    <citation type="submission" date="2020-03" db="EMBL/GenBank/DDBJ databases">
        <title>Hydrogenophaga sp. nov. isolated from cyanobacterial mat.</title>
        <authorList>
            <person name="Thorat V."/>
            <person name="Kirdat K."/>
            <person name="Tiwarekar B."/>
            <person name="Costa E.D."/>
            <person name="Yadav A."/>
        </authorList>
    </citation>
    <scope>NUCLEOTIDE SEQUENCE [LARGE SCALE GENOMIC DNA]</scope>
    <source>
        <strain evidence="1 2">BA0156</strain>
    </source>
</reference>
<proteinExistence type="predicted"/>
<evidence type="ECO:0000313" key="2">
    <source>
        <dbReference type="Proteomes" id="UP000503162"/>
    </source>
</evidence>
<gene>
    <name evidence="1" type="ORF">G9Q37_14215</name>
</gene>
<evidence type="ECO:0000313" key="1">
    <source>
        <dbReference type="EMBL" id="QIM53224.1"/>
    </source>
</evidence>
<dbReference type="Proteomes" id="UP000503162">
    <property type="component" value="Chromosome"/>
</dbReference>
<accession>A0A6G8IJ53</accession>
<dbReference type="KEGG" id="hcz:G9Q37_14215"/>